<reference evidence="1" key="1">
    <citation type="submission" date="2023-07" db="EMBL/GenBank/DDBJ databases">
        <title>Sorghum-associated microbial communities from plants grown in Nebraska, USA.</title>
        <authorList>
            <person name="Schachtman D."/>
        </authorList>
    </citation>
    <scope>NUCLEOTIDE SEQUENCE</scope>
    <source>
        <strain evidence="1">BE330</strain>
    </source>
</reference>
<proteinExistence type="predicted"/>
<accession>A0AAE4BMP7</accession>
<protein>
    <submittedName>
        <fullName evidence="1">Uncharacterized protein</fullName>
    </submittedName>
</protein>
<name>A0AAE4BMP7_9DEIO</name>
<sequence length="133" mass="13491">MSPHTISSGSVHVHGTLVFVGDPHLAAHVAERRGGTTTVNDVRVQAFDSGTVRVNGHPLKPLAARALAGLLGCAAHSDQPGQAAGVTIDVPEDGVILLTAGTSVTPLDGQGALDLADLLTRAAQAAERRAPRA</sequence>
<dbReference type="RefSeq" id="WP_309853227.1">
    <property type="nucleotide sequence ID" value="NZ_JAVDQJ010000004.1"/>
</dbReference>
<organism evidence="1 2">
    <name type="scientific">Deinococcus soli</name>
    <name type="common">ex Cha et al. 2016</name>
    <dbReference type="NCBI Taxonomy" id="1309411"/>
    <lineage>
        <taxon>Bacteria</taxon>
        <taxon>Thermotogati</taxon>
        <taxon>Deinococcota</taxon>
        <taxon>Deinococci</taxon>
        <taxon>Deinococcales</taxon>
        <taxon>Deinococcaceae</taxon>
        <taxon>Deinococcus</taxon>
    </lineage>
</organism>
<evidence type="ECO:0000313" key="1">
    <source>
        <dbReference type="EMBL" id="MDR6218707.1"/>
    </source>
</evidence>
<evidence type="ECO:0000313" key="2">
    <source>
        <dbReference type="Proteomes" id="UP001185331"/>
    </source>
</evidence>
<dbReference type="EMBL" id="JAVDQK010000005">
    <property type="protein sequence ID" value="MDR6218707.1"/>
    <property type="molecule type" value="Genomic_DNA"/>
</dbReference>
<dbReference type="Proteomes" id="UP001185331">
    <property type="component" value="Unassembled WGS sequence"/>
</dbReference>
<dbReference type="AlphaFoldDB" id="A0AAE4BMP7"/>
<comment type="caution">
    <text evidence="1">The sequence shown here is derived from an EMBL/GenBank/DDBJ whole genome shotgun (WGS) entry which is preliminary data.</text>
</comment>
<gene>
    <name evidence="1" type="ORF">J2Y00_002304</name>
</gene>